<dbReference type="PANTHER" id="PTHR37305:SF1">
    <property type="entry name" value="MEMBRANE PROTEIN"/>
    <property type="match status" value="1"/>
</dbReference>
<sequence>MTIARRLSRSGRRAGGNSFARVLHAEWTKFRTVRRWVSGMAAAALTLVLFALLAGASSNQQGSPPVPTGPDGGPVTDSFYFVHRPLAGDGSVTVSVSALDSSIPKGPGDLRPGIVPWAKAGLVIKASTRQGSPYAAIMATASHGVRMQDSYVNDTAGPPGPVSPTSPRRLRLDRSGETITGHASTDGTTWTEVGSVRVSGLGSTAQVGLFVASPPAVGGGGTSVSVSTATFTDLRTHGGWAADDWAADPSGDTWTGTQVGAESPTFAGYPDNGSGSVTRSDARFTLTGAGDIAPAVRDSLPTGGHLRDILTGTFAALIAVIVVGTLFVTEEYRTRMIHVTLAASPRRSRVLVAKAMVLWSVTFAAGLVGAVLAAPLGERLARGNGVYLFPVSFASELRVTVGTAALLATASVLALCVGSVLRRSAGAVTTVVVAMVLPYVLIAVPFMPASVSTAVATVTPGAAFAVQQTLVPYAQVASNYTPYYGYYPLGPWSGLAVLAGYAVASLTVAVVLLNRRDA</sequence>
<dbReference type="Proteomes" id="UP000642284">
    <property type="component" value="Unassembled WGS sequence"/>
</dbReference>
<keyword evidence="1" id="KW-1133">Transmembrane helix</keyword>
<comment type="caution">
    <text evidence="2">The sequence shown here is derived from an EMBL/GenBank/DDBJ whole genome shotgun (WGS) entry which is preliminary data.</text>
</comment>
<dbReference type="EMBL" id="JACTVJ010000010">
    <property type="protein sequence ID" value="MBC9714829.1"/>
    <property type="molecule type" value="Genomic_DNA"/>
</dbReference>
<dbReference type="Gene3D" id="2.60.120.200">
    <property type="match status" value="1"/>
</dbReference>
<name>A0ABR7SHV3_9ACTN</name>
<evidence type="ECO:0008006" key="4">
    <source>
        <dbReference type="Google" id="ProtNLM"/>
    </source>
</evidence>
<feature type="transmembrane region" description="Helical" evidence="1">
    <location>
        <begin position="492"/>
        <end position="513"/>
    </location>
</feature>
<keyword evidence="1" id="KW-0812">Transmembrane</keyword>
<keyword evidence="1" id="KW-0472">Membrane</keyword>
<dbReference type="PANTHER" id="PTHR37305">
    <property type="entry name" value="INTEGRAL MEMBRANE PROTEIN-RELATED"/>
    <property type="match status" value="1"/>
</dbReference>
<feature type="transmembrane region" description="Helical" evidence="1">
    <location>
        <begin position="350"/>
        <end position="377"/>
    </location>
</feature>
<feature type="transmembrane region" description="Helical" evidence="1">
    <location>
        <begin position="397"/>
        <end position="421"/>
    </location>
</feature>
<evidence type="ECO:0000256" key="1">
    <source>
        <dbReference type="SAM" id="Phobius"/>
    </source>
</evidence>
<evidence type="ECO:0000313" key="3">
    <source>
        <dbReference type="Proteomes" id="UP000642284"/>
    </source>
</evidence>
<organism evidence="2 3">
    <name type="scientific">Streptomyces polyasparticus</name>
    <dbReference type="NCBI Taxonomy" id="2767826"/>
    <lineage>
        <taxon>Bacteria</taxon>
        <taxon>Bacillati</taxon>
        <taxon>Actinomycetota</taxon>
        <taxon>Actinomycetes</taxon>
        <taxon>Kitasatosporales</taxon>
        <taxon>Streptomycetaceae</taxon>
        <taxon>Streptomyces</taxon>
    </lineage>
</organism>
<reference evidence="2 3" key="1">
    <citation type="submission" date="2020-08" db="EMBL/GenBank/DDBJ databases">
        <title>Genemic of Streptomyces polyaspartic.</title>
        <authorList>
            <person name="Liu W."/>
        </authorList>
    </citation>
    <scope>NUCLEOTIDE SEQUENCE [LARGE SCALE GENOMIC DNA]</scope>
    <source>
        <strain evidence="2 3">TRM66268-LWL</strain>
    </source>
</reference>
<evidence type="ECO:0000313" key="2">
    <source>
        <dbReference type="EMBL" id="MBC9714829.1"/>
    </source>
</evidence>
<gene>
    <name evidence="2" type="ORF">H9Y04_19950</name>
</gene>
<feature type="transmembrane region" description="Helical" evidence="1">
    <location>
        <begin position="428"/>
        <end position="447"/>
    </location>
</feature>
<proteinExistence type="predicted"/>
<keyword evidence="3" id="KW-1185">Reference proteome</keyword>
<protein>
    <recommendedName>
        <fullName evidence="4">ABC transporter permease</fullName>
    </recommendedName>
</protein>
<feature type="transmembrane region" description="Helical" evidence="1">
    <location>
        <begin position="309"/>
        <end position="329"/>
    </location>
</feature>
<accession>A0ABR7SHV3</accession>